<evidence type="ECO:0000313" key="3">
    <source>
        <dbReference type="Proteomes" id="UP000700334"/>
    </source>
</evidence>
<sequence length="174" mass="17990">MDITPGRRQEGKWMVERGAGIGIPKVTNKVIPGQIPGYRDRSLPLKMLKFVCSMLSSGRTDQAAAARAQRPAPSAQRPAPSAQRPAPSGRRAAEPARMPTSPDGHLPGEPARGPAARPGRTGGRISAPAERCAGGLPRAEPEPERAPGDASLGAAPHRNPPGCSTTRSPGHAGA</sequence>
<name>A0A8J6DHR6_GALPY</name>
<proteinExistence type="predicted"/>
<organism evidence="2 3">
    <name type="scientific">Galemys pyrenaicus</name>
    <name type="common">Iberian desman</name>
    <name type="synonym">Pyrenean desman</name>
    <dbReference type="NCBI Taxonomy" id="202257"/>
    <lineage>
        <taxon>Eukaryota</taxon>
        <taxon>Metazoa</taxon>
        <taxon>Chordata</taxon>
        <taxon>Craniata</taxon>
        <taxon>Vertebrata</taxon>
        <taxon>Euteleostomi</taxon>
        <taxon>Mammalia</taxon>
        <taxon>Eutheria</taxon>
        <taxon>Laurasiatheria</taxon>
        <taxon>Eulipotyphla</taxon>
        <taxon>Talpidae</taxon>
        <taxon>Galemys</taxon>
    </lineage>
</organism>
<dbReference type="Proteomes" id="UP000700334">
    <property type="component" value="Unassembled WGS sequence"/>
</dbReference>
<evidence type="ECO:0000313" key="2">
    <source>
        <dbReference type="EMBL" id="KAG8508854.1"/>
    </source>
</evidence>
<evidence type="ECO:0000256" key="1">
    <source>
        <dbReference type="SAM" id="MobiDB-lite"/>
    </source>
</evidence>
<dbReference type="AlphaFoldDB" id="A0A8J6DHR6"/>
<protein>
    <submittedName>
        <fullName evidence="2">Uncharacterized protein</fullName>
    </submittedName>
</protein>
<reference evidence="2" key="1">
    <citation type="journal article" date="2021" name="Evol. Appl.">
        <title>The genome of the Pyrenean desman and the effects of bottlenecks and inbreeding on the genomic landscape of an endangered species.</title>
        <authorList>
            <person name="Escoda L."/>
            <person name="Castresana J."/>
        </authorList>
    </citation>
    <scope>NUCLEOTIDE SEQUENCE</scope>
    <source>
        <strain evidence="2">IBE-C5619</strain>
    </source>
</reference>
<gene>
    <name evidence="2" type="ORF">J0S82_014478</name>
</gene>
<feature type="region of interest" description="Disordered" evidence="1">
    <location>
        <begin position="57"/>
        <end position="174"/>
    </location>
</feature>
<keyword evidence="3" id="KW-1185">Reference proteome</keyword>
<feature type="compositionally biased region" description="Low complexity" evidence="1">
    <location>
        <begin position="62"/>
        <end position="90"/>
    </location>
</feature>
<feature type="compositionally biased region" description="Low complexity" evidence="1">
    <location>
        <begin position="107"/>
        <end position="119"/>
    </location>
</feature>
<accession>A0A8J6DHR6</accession>
<comment type="caution">
    <text evidence="2">The sequence shown here is derived from an EMBL/GenBank/DDBJ whole genome shotgun (WGS) entry which is preliminary data.</text>
</comment>
<dbReference type="EMBL" id="JAGFMF010011973">
    <property type="protein sequence ID" value="KAG8508854.1"/>
    <property type="molecule type" value="Genomic_DNA"/>
</dbReference>